<reference evidence="3 4" key="1">
    <citation type="submission" date="2016-04" db="EMBL/GenBank/DDBJ databases">
        <title>Evolutionary innovation and constraint leading to complex multicellularity in the Ascomycota.</title>
        <authorList>
            <person name="Cisse O."/>
            <person name="Nguyen A."/>
            <person name="Hewitt D.A."/>
            <person name="Jedd G."/>
            <person name="Stajich J.E."/>
        </authorList>
    </citation>
    <scope>NUCLEOTIDE SEQUENCE [LARGE SCALE GENOMIC DNA]</scope>
    <source>
        <strain evidence="3 4">DAH-3</strain>
    </source>
</reference>
<evidence type="ECO:0000313" key="4">
    <source>
        <dbReference type="Proteomes" id="UP000186594"/>
    </source>
</evidence>
<dbReference type="GO" id="GO:0038038">
    <property type="term" value="C:G protein-coupled receptor homodimeric complex"/>
    <property type="evidence" value="ECO:0007669"/>
    <property type="project" value="TreeGrafter"/>
</dbReference>
<dbReference type="OMA" id="FAILEWH"/>
<feature type="compositionally biased region" description="Basic and acidic residues" evidence="1">
    <location>
        <begin position="339"/>
        <end position="349"/>
    </location>
</feature>
<comment type="caution">
    <text evidence="3">The sequence shown here is derived from an EMBL/GenBank/DDBJ whole genome shotgun (WGS) entry which is preliminary data.</text>
</comment>
<organism evidence="3 4">
    <name type="scientific">Neolecta irregularis (strain DAH-3)</name>
    <dbReference type="NCBI Taxonomy" id="1198029"/>
    <lineage>
        <taxon>Eukaryota</taxon>
        <taxon>Fungi</taxon>
        <taxon>Dikarya</taxon>
        <taxon>Ascomycota</taxon>
        <taxon>Taphrinomycotina</taxon>
        <taxon>Neolectales</taxon>
        <taxon>Neolectaceae</taxon>
        <taxon>Neolecta</taxon>
    </lineage>
</organism>
<dbReference type="InterPro" id="IPR000366">
    <property type="entry name" value="GPCR_STE2"/>
</dbReference>
<feature type="compositionally biased region" description="Polar residues" evidence="1">
    <location>
        <begin position="311"/>
        <end position="320"/>
    </location>
</feature>
<keyword evidence="2" id="KW-0812">Transmembrane</keyword>
<feature type="transmembrane region" description="Helical" evidence="2">
    <location>
        <begin position="235"/>
        <end position="256"/>
    </location>
</feature>
<keyword evidence="3" id="KW-0675">Receptor</keyword>
<sequence>MATLEKAGYPPFFQPITLFGSDGRNVTIRLHDIDGYQLSRLETASGYSAQIGMCAIVLFVLGITTKLERFKKPVHIMNVLCLIVAIINSTLRHLYWLSAWGSIYVGFVMDYSVIPTSDWILLKAATCSNVILMALIEMALILQCRSVFAPYQSTRNIMTIVSAIVALGVMSVNIWVTVVTFGVNGVRDVWISRADHIAFAFSLCFFSSIFMAKLWKSIVIRRKLGFKQFGPISIIFIMACQTMLIPVLCTIVGMMLPAGGLLQSSRVIVVVNLPLSTIWATAQSHMNNDNAPSSFMTSLFHSHAQTDASTYSEGQTQGLPSSEPRHVKIEDNNAMADYPSDKFDNNYRF</sequence>
<dbReference type="InterPro" id="IPR027458">
    <property type="entry name" value="STE2_TM1-TM2_sf"/>
</dbReference>
<keyword evidence="2" id="KW-0472">Membrane</keyword>
<evidence type="ECO:0000313" key="3">
    <source>
        <dbReference type="EMBL" id="OLL25365.1"/>
    </source>
</evidence>
<dbReference type="Gene3D" id="1.10.287.920">
    <property type="entry name" value="Pheromone alpha factor receptor"/>
    <property type="match status" value="1"/>
</dbReference>
<feature type="transmembrane region" description="Helical" evidence="2">
    <location>
        <begin position="76"/>
        <end position="99"/>
    </location>
</feature>
<keyword evidence="2" id="KW-1133">Transmembrane helix</keyword>
<dbReference type="AlphaFoldDB" id="A0A1U7LRS2"/>
<dbReference type="OrthoDB" id="5402633at2759"/>
<dbReference type="PANTHER" id="PTHR28009:SF1">
    <property type="entry name" value="PHEROMONE ALPHA FACTOR RECEPTOR"/>
    <property type="match status" value="1"/>
</dbReference>
<gene>
    <name evidence="3" type="ORF">NEOLI_002817</name>
</gene>
<feature type="region of interest" description="Disordered" evidence="1">
    <location>
        <begin position="311"/>
        <end position="349"/>
    </location>
</feature>
<dbReference type="Pfam" id="PF02116">
    <property type="entry name" value="STE2"/>
    <property type="match status" value="1"/>
</dbReference>
<dbReference type="GO" id="GO:0000750">
    <property type="term" value="P:pheromone-dependent signal transduction involved in conjugation with cellular fusion"/>
    <property type="evidence" value="ECO:0007669"/>
    <property type="project" value="TreeGrafter"/>
</dbReference>
<dbReference type="EMBL" id="LXFE01000420">
    <property type="protein sequence ID" value="OLL25365.1"/>
    <property type="molecule type" value="Genomic_DNA"/>
</dbReference>
<protein>
    <submittedName>
        <fullName evidence="3">Pheromone alpha factor receptor</fullName>
    </submittedName>
</protein>
<feature type="transmembrane region" description="Helical" evidence="2">
    <location>
        <begin position="196"/>
        <end position="215"/>
    </location>
</feature>
<dbReference type="STRING" id="1198029.A0A1U7LRS2"/>
<proteinExistence type="predicted"/>
<evidence type="ECO:0000256" key="2">
    <source>
        <dbReference type="SAM" id="Phobius"/>
    </source>
</evidence>
<feature type="transmembrane region" description="Helical" evidence="2">
    <location>
        <begin position="156"/>
        <end position="176"/>
    </location>
</feature>
<feature type="transmembrane region" description="Helical" evidence="2">
    <location>
        <begin position="47"/>
        <end position="64"/>
    </location>
</feature>
<keyword evidence="4" id="KW-1185">Reference proteome</keyword>
<accession>A0A1U7LRS2</accession>
<feature type="transmembrane region" description="Helical" evidence="2">
    <location>
        <begin position="119"/>
        <end position="144"/>
    </location>
</feature>
<dbReference type="PRINTS" id="PR00250">
    <property type="entry name" value="GPCRSTE2"/>
</dbReference>
<dbReference type="Proteomes" id="UP000186594">
    <property type="component" value="Unassembled WGS sequence"/>
</dbReference>
<dbReference type="PANTHER" id="PTHR28009">
    <property type="entry name" value="PHEROMONE ALPHA FACTOR RECEPTOR"/>
    <property type="match status" value="1"/>
</dbReference>
<name>A0A1U7LRS2_NEOID</name>
<evidence type="ECO:0000256" key="1">
    <source>
        <dbReference type="SAM" id="MobiDB-lite"/>
    </source>
</evidence>
<dbReference type="GO" id="GO:0004932">
    <property type="term" value="F:mating-type factor pheromone receptor activity"/>
    <property type="evidence" value="ECO:0007669"/>
    <property type="project" value="InterPro"/>
</dbReference>